<protein>
    <recommendedName>
        <fullName evidence="10">Integrase</fullName>
    </recommendedName>
</protein>
<dbReference type="EMBL" id="BOOJ01000080">
    <property type="protein sequence ID" value="GIH97299.1"/>
    <property type="molecule type" value="Genomic_DNA"/>
</dbReference>
<proteinExistence type="inferred from homology"/>
<keyword evidence="9" id="KW-1185">Reference proteome</keyword>
<dbReference type="Gene3D" id="1.10.150.130">
    <property type="match status" value="1"/>
</dbReference>
<evidence type="ECO:0000259" key="6">
    <source>
        <dbReference type="PROSITE" id="PS51898"/>
    </source>
</evidence>
<evidence type="ECO:0000259" key="7">
    <source>
        <dbReference type="PROSITE" id="PS51900"/>
    </source>
</evidence>
<accession>A0A8J3SRY4</accession>
<evidence type="ECO:0000256" key="3">
    <source>
        <dbReference type="ARBA" id="ARBA00023125"/>
    </source>
</evidence>
<evidence type="ECO:0000256" key="4">
    <source>
        <dbReference type="ARBA" id="ARBA00023172"/>
    </source>
</evidence>
<dbReference type="Proteomes" id="UP000619788">
    <property type="component" value="Unassembled WGS sequence"/>
</dbReference>
<evidence type="ECO:0000256" key="5">
    <source>
        <dbReference type="PROSITE-ProRule" id="PRU01248"/>
    </source>
</evidence>
<evidence type="ECO:0000256" key="2">
    <source>
        <dbReference type="ARBA" id="ARBA00022908"/>
    </source>
</evidence>
<name>A0A8J3SRY4_9ACTN</name>
<dbReference type="InterPro" id="IPR010998">
    <property type="entry name" value="Integrase_recombinase_N"/>
</dbReference>
<dbReference type="PANTHER" id="PTHR30629">
    <property type="entry name" value="PROPHAGE INTEGRASE"/>
    <property type="match status" value="1"/>
</dbReference>
<dbReference type="Pfam" id="PF14659">
    <property type="entry name" value="Phage_int_SAM_3"/>
    <property type="match status" value="1"/>
</dbReference>
<dbReference type="GO" id="GO:0006310">
    <property type="term" value="P:DNA recombination"/>
    <property type="evidence" value="ECO:0007669"/>
    <property type="project" value="UniProtKB-KW"/>
</dbReference>
<dbReference type="AlphaFoldDB" id="A0A8J3SRY4"/>
<dbReference type="InterPro" id="IPR044068">
    <property type="entry name" value="CB"/>
</dbReference>
<evidence type="ECO:0000313" key="8">
    <source>
        <dbReference type="EMBL" id="GIH97299.1"/>
    </source>
</evidence>
<dbReference type="GO" id="GO:0015074">
    <property type="term" value="P:DNA integration"/>
    <property type="evidence" value="ECO:0007669"/>
    <property type="project" value="UniProtKB-KW"/>
</dbReference>
<evidence type="ECO:0000313" key="9">
    <source>
        <dbReference type="Proteomes" id="UP000619788"/>
    </source>
</evidence>
<evidence type="ECO:0008006" key="10">
    <source>
        <dbReference type="Google" id="ProtNLM"/>
    </source>
</evidence>
<dbReference type="PROSITE" id="PS51900">
    <property type="entry name" value="CB"/>
    <property type="match status" value="1"/>
</dbReference>
<keyword evidence="2" id="KW-0229">DNA integration</keyword>
<reference evidence="8 9" key="1">
    <citation type="submission" date="2021-01" db="EMBL/GenBank/DDBJ databases">
        <title>Whole genome shotgun sequence of Planobispora siamensis NBRC 107568.</title>
        <authorList>
            <person name="Komaki H."/>
            <person name="Tamura T."/>
        </authorList>
    </citation>
    <scope>NUCLEOTIDE SEQUENCE [LARGE SCALE GENOMIC DNA]</scope>
    <source>
        <strain evidence="8 9">NBRC 107568</strain>
    </source>
</reference>
<dbReference type="InterPro" id="IPR011010">
    <property type="entry name" value="DNA_brk_join_enz"/>
</dbReference>
<dbReference type="InterPro" id="IPR013762">
    <property type="entry name" value="Integrase-like_cat_sf"/>
</dbReference>
<evidence type="ECO:0000256" key="1">
    <source>
        <dbReference type="ARBA" id="ARBA00008857"/>
    </source>
</evidence>
<feature type="domain" description="Core-binding (CB)" evidence="7">
    <location>
        <begin position="63"/>
        <end position="144"/>
    </location>
</feature>
<dbReference type="InterPro" id="IPR050808">
    <property type="entry name" value="Phage_Integrase"/>
</dbReference>
<comment type="caution">
    <text evidence="8">The sequence shown here is derived from an EMBL/GenBank/DDBJ whole genome shotgun (WGS) entry which is preliminary data.</text>
</comment>
<dbReference type="InterPro" id="IPR002104">
    <property type="entry name" value="Integrase_catalytic"/>
</dbReference>
<comment type="similarity">
    <text evidence="1">Belongs to the 'phage' integrase family.</text>
</comment>
<keyword evidence="4" id="KW-0233">DNA recombination</keyword>
<dbReference type="PANTHER" id="PTHR30629:SF2">
    <property type="entry name" value="PROPHAGE INTEGRASE INTS-RELATED"/>
    <property type="match status" value="1"/>
</dbReference>
<gene>
    <name evidence="8" type="ORF">Psi01_79290</name>
</gene>
<keyword evidence="3 5" id="KW-0238">DNA-binding</keyword>
<dbReference type="RefSeq" id="WP_204069298.1">
    <property type="nucleotide sequence ID" value="NZ_BOOJ01000080.1"/>
</dbReference>
<dbReference type="GO" id="GO:0003677">
    <property type="term" value="F:DNA binding"/>
    <property type="evidence" value="ECO:0007669"/>
    <property type="project" value="UniProtKB-UniRule"/>
</dbReference>
<feature type="domain" description="Tyr recombinase" evidence="6">
    <location>
        <begin position="165"/>
        <end position="280"/>
    </location>
</feature>
<organism evidence="8 9">
    <name type="scientific">Planobispora siamensis</name>
    <dbReference type="NCBI Taxonomy" id="936338"/>
    <lineage>
        <taxon>Bacteria</taxon>
        <taxon>Bacillati</taxon>
        <taxon>Actinomycetota</taxon>
        <taxon>Actinomycetes</taxon>
        <taxon>Streptosporangiales</taxon>
        <taxon>Streptosporangiaceae</taxon>
        <taxon>Planobispora</taxon>
    </lineage>
</organism>
<dbReference type="SUPFAM" id="SSF56349">
    <property type="entry name" value="DNA breaking-rejoining enzymes"/>
    <property type="match status" value="1"/>
</dbReference>
<dbReference type="PROSITE" id="PS51898">
    <property type="entry name" value="TYR_RECOMBINASE"/>
    <property type="match status" value="1"/>
</dbReference>
<dbReference type="InterPro" id="IPR004107">
    <property type="entry name" value="Integrase_SAM-like_N"/>
</dbReference>
<dbReference type="Gene3D" id="1.10.443.10">
    <property type="entry name" value="Intergrase catalytic core"/>
    <property type="match status" value="1"/>
</dbReference>
<sequence>MGYSFKRIDSKGGVRYTACYKDIRGSVVSAGTFSSKRAADKAWQKAEREIEEGRVGHPERGKKTFKDYVEQMWFPHHQVEPTTRQSYAYTLKKHILPHFGEMKINEIHPEHVRAWVATLKEKGVKPPTIKYAKVLLSVIFSIAVIDQVTFIHPARGVKVPTVARKPRTVITPEQFDLAYQALPDNDSKLLVETAIETGLRWGELSELRVKDLNIRTRILTVSRAVVEVNAKFHPTGGRFIVKDYPKDKEFRRFKLSEQIVEKLEEHIRNQMLEQNSLLFI</sequence>